<dbReference type="Pfam" id="PF04181">
    <property type="entry name" value="RPAP2_Rtr1"/>
    <property type="match status" value="1"/>
</dbReference>
<evidence type="ECO:0000256" key="10">
    <source>
        <dbReference type="ARBA" id="ARBA00048336"/>
    </source>
</evidence>
<keyword evidence="6 12" id="KW-0862">Zinc</keyword>
<comment type="catalytic activity">
    <reaction evidence="10 12">
        <text>O-phospho-L-threonyl-[protein] + H2O = L-threonyl-[protein] + phosphate</text>
        <dbReference type="Rhea" id="RHEA:47004"/>
        <dbReference type="Rhea" id="RHEA-COMP:11060"/>
        <dbReference type="Rhea" id="RHEA-COMP:11605"/>
        <dbReference type="ChEBI" id="CHEBI:15377"/>
        <dbReference type="ChEBI" id="CHEBI:30013"/>
        <dbReference type="ChEBI" id="CHEBI:43474"/>
        <dbReference type="ChEBI" id="CHEBI:61977"/>
        <dbReference type="EC" id="3.1.3.16"/>
    </reaction>
</comment>
<dbReference type="AlphaFoldDB" id="A0A9N9D4N4"/>
<evidence type="ECO:0000256" key="6">
    <source>
        <dbReference type="ARBA" id="ARBA00022833"/>
    </source>
</evidence>
<evidence type="ECO:0000256" key="8">
    <source>
        <dbReference type="ARBA" id="ARBA00023242"/>
    </source>
</evidence>
<comment type="caution">
    <text evidence="14">The sequence shown here is derived from an EMBL/GenBank/DDBJ whole genome shotgun (WGS) entry which is preliminary data.</text>
</comment>
<dbReference type="Proteomes" id="UP000789739">
    <property type="component" value="Unassembled WGS sequence"/>
</dbReference>
<keyword evidence="8 12" id="KW-0539">Nucleus</keyword>
<dbReference type="InterPro" id="IPR039693">
    <property type="entry name" value="Rtr1/RPAP2"/>
</dbReference>
<keyword evidence="5 12" id="KW-0378">Hydrolase</keyword>
<dbReference type="GO" id="GO:0005634">
    <property type="term" value="C:nucleus"/>
    <property type="evidence" value="ECO:0007669"/>
    <property type="project" value="UniProtKB-SubCell"/>
</dbReference>
<keyword evidence="15" id="KW-1185">Reference proteome</keyword>
<dbReference type="GO" id="GO:0043175">
    <property type="term" value="F:RNA polymerase core enzyme binding"/>
    <property type="evidence" value="ECO:0007669"/>
    <property type="project" value="UniProtKB-UniRule"/>
</dbReference>
<evidence type="ECO:0000256" key="12">
    <source>
        <dbReference type="RuleBase" id="RU367080"/>
    </source>
</evidence>
<evidence type="ECO:0000256" key="4">
    <source>
        <dbReference type="ARBA" id="ARBA00022771"/>
    </source>
</evidence>
<dbReference type="InterPro" id="IPR007308">
    <property type="entry name" value="Rtr1/RPAP2_dom"/>
</dbReference>
<reference evidence="14" key="1">
    <citation type="submission" date="2021-06" db="EMBL/GenBank/DDBJ databases">
        <authorList>
            <person name="Kallberg Y."/>
            <person name="Tangrot J."/>
            <person name="Rosling A."/>
        </authorList>
    </citation>
    <scope>NUCLEOTIDE SEQUENCE</scope>
    <source>
        <strain evidence="14">BR232B</strain>
    </source>
</reference>
<gene>
    <name evidence="14" type="ORF">PBRASI_LOCUS8933</name>
</gene>
<evidence type="ECO:0000256" key="5">
    <source>
        <dbReference type="ARBA" id="ARBA00022801"/>
    </source>
</evidence>
<name>A0A9N9D4N4_9GLOM</name>
<evidence type="ECO:0000256" key="1">
    <source>
        <dbReference type="ARBA" id="ARBA00004123"/>
    </source>
</evidence>
<dbReference type="GO" id="GO:0005737">
    <property type="term" value="C:cytoplasm"/>
    <property type="evidence" value="ECO:0007669"/>
    <property type="project" value="TreeGrafter"/>
</dbReference>
<dbReference type="PANTHER" id="PTHR14732">
    <property type="entry name" value="RNA POLYMERASE II SUBUNIT B1 CTD PHOSPHATASE RPAP2-RELATED"/>
    <property type="match status" value="1"/>
</dbReference>
<dbReference type="InterPro" id="IPR038534">
    <property type="entry name" value="Rtr1/RPAP2_sf"/>
</dbReference>
<evidence type="ECO:0000256" key="3">
    <source>
        <dbReference type="ARBA" id="ARBA00022723"/>
    </source>
</evidence>
<dbReference type="GO" id="GO:0008420">
    <property type="term" value="F:RNA polymerase II CTD heptapeptide repeat phosphatase activity"/>
    <property type="evidence" value="ECO:0007669"/>
    <property type="project" value="UniProtKB-UniRule"/>
</dbReference>
<organism evidence="14 15">
    <name type="scientific">Paraglomus brasilianum</name>
    <dbReference type="NCBI Taxonomy" id="144538"/>
    <lineage>
        <taxon>Eukaryota</taxon>
        <taxon>Fungi</taxon>
        <taxon>Fungi incertae sedis</taxon>
        <taxon>Mucoromycota</taxon>
        <taxon>Glomeromycotina</taxon>
        <taxon>Glomeromycetes</taxon>
        <taxon>Paraglomerales</taxon>
        <taxon>Paraglomeraceae</taxon>
        <taxon>Paraglomus</taxon>
    </lineage>
</organism>
<evidence type="ECO:0000313" key="15">
    <source>
        <dbReference type="Proteomes" id="UP000789739"/>
    </source>
</evidence>
<evidence type="ECO:0000256" key="9">
    <source>
        <dbReference type="ARBA" id="ARBA00047761"/>
    </source>
</evidence>
<comment type="function">
    <text evidence="12">Putative RNA polymerase II subunit B1 C-terminal domain (CTD) phosphatase involved in RNA polymerase II transcription regulation.</text>
</comment>
<dbReference type="OrthoDB" id="2590500at2759"/>
<dbReference type="EMBL" id="CAJVPI010001745">
    <property type="protein sequence ID" value="CAG8625141.1"/>
    <property type="molecule type" value="Genomic_DNA"/>
</dbReference>
<dbReference type="GO" id="GO:0008270">
    <property type="term" value="F:zinc ion binding"/>
    <property type="evidence" value="ECO:0007669"/>
    <property type="project" value="UniProtKB-KW"/>
</dbReference>
<accession>A0A9N9D4N4</accession>
<keyword evidence="3 12" id="KW-0479">Metal-binding</keyword>
<dbReference type="PANTHER" id="PTHR14732:SF0">
    <property type="entry name" value="RNA POLYMERASE II SUBUNIT B1 CTD PHOSPHATASE RPAP2-RELATED"/>
    <property type="match status" value="1"/>
</dbReference>
<evidence type="ECO:0000256" key="2">
    <source>
        <dbReference type="ARBA" id="ARBA00005676"/>
    </source>
</evidence>
<protein>
    <recommendedName>
        <fullName evidence="12">RNA polymerase II subunit B1 CTD phosphatase RPAP2 homolog</fullName>
        <ecNumber evidence="12">3.1.3.16</ecNumber>
    </recommendedName>
</protein>
<evidence type="ECO:0000256" key="11">
    <source>
        <dbReference type="PROSITE-ProRule" id="PRU00812"/>
    </source>
</evidence>
<feature type="domain" description="RTR1-type" evidence="13">
    <location>
        <begin position="37"/>
        <end position="119"/>
    </location>
</feature>
<dbReference type="EC" id="3.1.3.16" evidence="12"/>
<evidence type="ECO:0000313" key="14">
    <source>
        <dbReference type="EMBL" id="CAG8625141.1"/>
    </source>
</evidence>
<evidence type="ECO:0000256" key="7">
    <source>
        <dbReference type="ARBA" id="ARBA00022912"/>
    </source>
</evidence>
<proteinExistence type="inferred from homology"/>
<comment type="catalytic activity">
    <reaction evidence="9 12">
        <text>O-phospho-L-seryl-[protein] + H2O = L-seryl-[protein] + phosphate</text>
        <dbReference type="Rhea" id="RHEA:20629"/>
        <dbReference type="Rhea" id="RHEA-COMP:9863"/>
        <dbReference type="Rhea" id="RHEA-COMP:11604"/>
        <dbReference type="ChEBI" id="CHEBI:15377"/>
        <dbReference type="ChEBI" id="CHEBI:29999"/>
        <dbReference type="ChEBI" id="CHEBI:43474"/>
        <dbReference type="ChEBI" id="CHEBI:83421"/>
        <dbReference type="EC" id="3.1.3.16"/>
    </reaction>
</comment>
<comment type="subcellular location">
    <subcellularLocation>
        <location evidence="1 12">Nucleus</location>
    </subcellularLocation>
</comment>
<comment type="similarity">
    <text evidence="2 11 12">Belongs to the RPAP2 family.</text>
</comment>
<keyword evidence="7 12" id="KW-0904">Protein phosphatase</keyword>
<keyword evidence="4 12" id="KW-0863">Zinc-finger</keyword>
<dbReference type="PROSITE" id="PS51479">
    <property type="entry name" value="ZF_RTR1"/>
    <property type="match status" value="1"/>
</dbReference>
<dbReference type="Gene3D" id="1.25.40.820">
    <property type="match status" value="1"/>
</dbReference>
<evidence type="ECO:0000259" key="13">
    <source>
        <dbReference type="PROSITE" id="PS51479"/>
    </source>
</evidence>
<sequence>MASLAQNLVDTRRKYDKITLQWQETLYQPVDCEVLRESAKFLQPQHYNEVIEERNVDNLCGYPVCSKPRQQIDGNYRISLKAREVYEVSELNCFCSRTCYIASKFFLSQLSPEPIYLRNLDKWISVKVIPVGVDARQVLTKETESTRQIDLGSEYVKAVTNNLPPAPSDIVIKEKVNEAPVDPLSCNKQAHDAVEGFRVKVPAKDRRRTKKELTLTMFGKIWTTLDRITTTNTRMYFKNNEVKVNYTVDSDQYELMMTRSNIFSEKILASYNFIRPILPITVDIVDDLVNLMRTFKLDRQSVMLTEAESNVLCMVFLYALSMNIPELHKNIFPTDDTNNNFKKTLESMGLTMEELEAFTRVIRVAST</sequence>